<evidence type="ECO:0000313" key="3">
    <source>
        <dbReference type="Proteomes" id="UP001595387"/>
    </source>
</evidence>
<dbReference type="EMBL" id="JBHRRZ010000030">
    <property type="protein sequence ID" value="MFC2949125.1"/>
    <property type="molecule type" value="Genomic_DNA"/>
</dbReference>
<reference evidence="3" key="1">
    <citation type="journal article" date="2019" name="Int. J. Syst. Evol. Microbiol.">
        <title>The Global Catalogue of Microorganisms (GCM) 10K type strain sequencing project: providing services to taxonomists for standard genome sequencing and annotation.</title>
        <authorList>
            <consortium name="The Broad Institute Genomics Platform"/>
            <consortium name="The Broad Institute Genome Sequencing Center for Infectious Disease"/>
            <person name="Wu L."/>
            <person name="Ma J."/>
        </authorList>
    </citation>
    <scope>NUCLEOTIDE SEQUENCE [LARGE SCALE GENOMIC DNA]</scope>
    <source>
        <strain evidence="3">KCTC 13193</strain>
    </source>
</reference>
<feature type="transmembrane region" description="Helical" evidence="1">
    <location>
        <begin position="326"/>
        <end position="347"/>
    </location>
</feature>
<keyword evidence="1" id="KW-0472">Membrane</keyword>
<comment type="caution">
    <text evidence="2">The sequence shown here is derived from an EMBL/GenBank/DDBJ whole genome shotgun (WGS) entry which is preliminary data.</text>
</comment>
<evidence type="ECO:0000313" key="2">
    <source>
        <dbReference type="EMBL" id="MFC2949125.1"/>
    </source>
</evidence>
<organism evidence="2 3">
    <name type="scientific">Virgibacillus sediminis</name>
    <dbReference type="NCBI Taxonomy" id="202260"/>
    <lineage>
        <taxon>Bacteria</taxon>
        <taxon>Bacillati</taxon>
        <taxon>Bacillota</taxon>
        <taxon>Bacilli</taxon>
        <taxon>Bacillales</taxon>
        <taxon>Bacillaceae</taxon>
        <taxon>Virgibacillus</taxon>
    </lineage>
</organism>
<feature type="transmembrane region" description="Helical" evidence="1">
    <location>
        <begin position="285"/>
        <end position="306"/>
    </location>
</feature>
<dbReference type="Proteomes" id="UP001595387">
    <property type="component" value="Unassembled WGS sequence"/>
</dbReference>
<dbReference type="RefSeq" id="WP_390306901.1">
    <property type="nucleotide sequence ID" value="NZ_JBHRRZ010000030.1"/>
</dbReference>
<feature type="transmembrane region" description="Helical" evidence="1">
    <location>
        <begin position="227"/>
        <end position="245"/>
    </location>
</feature>
<protein>
    <submittedName>
        <fullName evidence="2">Uncharacterized protein</fullName>
    </submittedName>
</protein>
<feature type="transmembrane region" description="Helical" evidence="1">
    <location>
        <begin position="186"/>
        <end position="207"/>
    </location>
</feature>
<feature type="transmembrane region" description="Helical" evidence="1">
    <location>
        <begin position="126"/>
        <end position="147"/>
    </location>
</feature>
<feature type="transmembrane region" description="Helical" evidence="1">
    <location>
        <begin position="29"/>
        <end position="48"/>
    </location>
</feature>
<accession>A0ABV7A8A3</accession>
<feature type="transmembrane region" description="Helical" evidence="1">
    <location>
        <begin position="94"/>
        <end position="114"/>
    </location>
</feature>
<feature type="transmembrane region" description="Helical" evidence="1">
    <location>
        <begin position="251"/>
        <end position="273"/>
    </location>
</feature>
<keyword evidence="3" id="KW-1185">Reference proteome</keyword>
<keyword evidence="1" id="KW-0812">Transmembrane</keyword>
<name>A0ABV7A8A3_9BACI</name>
<sequence length="360" mass="40364">MIFLAAGLISFIGIMAIIAKNKINITTSAMAVVMSLGIVTQGVLSGFTPPQQLPGDTSKYLSMLDAALWMAFIISFIIAYFQGSFRKVHYDNPINRFGIGTWVAGTSICGILLYRQFPQWAVISEAVVWLNIGLWIVYMVICFKTLYEVPLDEFRKKAHGVLLLTTVSTQSMILLTDTVFSVVPNIIHAVWMAIGICFYLISSILILNRYLSNAWSLEQDWNNTNCILHGALSITGIAWLMAGIQPGQTVIFIWLAALAVFLLVEGLELYRMARRVKAFGIKEGILVYHVTQWSRVFTFAMFYTFTSLIKFSQGILIQIKEVILSAGLWLVLFLVILEVLLSLATLLKGARRHSEEIMEK</sequence>
<gene>
    <name evidence="2" type="ORF">ACFODW_12360</name>
</gene>
<evidence type="ECO:0000256" key="1">
    <source>
        <dbReference type="SAM" id="Phobius"/>
    </source>
</evidence>
<feature type="transmembrane region" description="Helical" evidence="1">
    <location>
        <begin position="60"/>
        <end position="82"/>
    </location>
</feature>
<keyword evidence="1" id="KW-1133">Transmembrane helix</keyword>
<proteinExistence type="predicted"/>